<evidence type="ECO:0000313" key="8">
    <source>
        <dbReference type="EMBL" id="QED37892.1"/>
    </source>
</evidence>
<dbReference type="InterPro" id="IPR011990">
    <property type="entry name" value="TPR-like_helical_dom_sf"/>
</dbReference>
<dbReference type="Proteomes" id="UP000321954">
    <property type="component" value="Chromosome"/>
</dbReference>
<evidence type="ECO:0000256" key="3">
    <source>
        <dbReference type="ARBA" id="ARBA00022729"/>
    </source>
</evidence>
<protein>
    <submittedName>
        <fullName evidence="8">RagB/SusD family nutrient uptake outer membrane protein</fullName>
    </submittedName>
</protein>
<keyword evidence="5" id="KW-0998">Cell outer membrane</keyword>
<proteinExistence type="inferred from homology"/>
<dbReference type="Gene3D" id="1.25.40.390">
    <property type="match status" value="1"/>
</dbReference>
<evidence type="ECO:0000256" key="2">
    <source>
        <dbReference type="ARBA" id="ARBA00006275"/>
    </source>
</evidence>
<dbReference type="OrthoDB" id="5694214at2"/>
<evidence type="ECO:0000259" key="7">
    <source>
        <dbReference type="Pfam" id="PF14322"/>
    </source>
</evidence>
<dbReference type="AlphaFoldDB" id="A0A5B8YIX6"/>
<dbReference type="GO" id="GO:0009279">
    <property type="term" value="C:cell outer membrane"/>
    <property type="evidence" value="ECO:0007669"/>
    <property type="project" value="UniProtKB-SubCell"/>
</dbReference>
<feature type="domain" description="SusD-like N-terminal" evidence="7">
    <location>
        <begin position="94"/>
        <end position="222"/>
    </location>
</feature>
<dbReference type="PROSITE" id="PS51257">
    <property type="entry name" value="PROKAR_LIPOPROTEIN"/>
    <property type="match status" value="1"/>
</dbReference>
<sequence>MKKYNSTKILFLFLLMGVGFSSCHDKLDLREGQLNTGDLDYTDASLMIQPLIGAYYEMATRGWEEPLLLGVRGDDVNAGGLGDQQPFADTDMYQYDKDYWMYNSLWNVHYNDIINMNTAILQLENFREFADEANANLANQYIAEIMVMRAYLHFNLARVWEDIFIITSNQPEEELQAGVSSKAAVMQFISDEMDMAILDLPDLRPNERTDIRGGVTRYTAYAVKALANQELENYNEVASATGAIISSGKFSLFPDFYQLFKMPGELSNESLLELQYSDYGTPSGDALYHLYAPFGPQNWTPARANAQSGWGFYEPSLKFIKFMLDRNEQVRLQTSVLFTNRGIARLQADGYTNLPSFVNNTTPSGDVINDFERGLFSSGKHYLPSVQLTPGRNDYSAGKNMIVIRYAEILLMYAEAVTLGGTPSAISADEAVNLVRNRAGLPSITGVTHAQVLDEKFAELAMEWGIRYYDMIRHDKYAELSYDGRTFTADKEYLPYPQAQIDALPLGTSATMNSILNQLN</sequence>
<dbReference type="KEGG" id="anp:FK178_09220"/>
<keyword evidence="3" id="KW-0732">Signal</keyword>
<organism evidence="8 9">
    <name type="scientific">Antarcticibacterium arcticum</name>
    <dbReference type="NCBI Taxonomy" id="2585771"/>
    <lineage>
        <taxon>Bacteria</taxon>
        <taxon>Pseudomonadati</taxon>
        <taxon>Bacteroidota</taxon>
        <taxon>Flavobacteriia</taxon>
        <taxon>Flavobacteriales</taxon>
        <taxon>Flavobacteriaceae</taxon>
        <taxon>Antarcticibacterium</taxon>
    </lineage>
</organism>
<name>A0A5B8YIX6_9FLAO</name>
<evidence type="ECO:0000256" key="5">
    <source>
        <dbReference type="ARBA" id="ARBA00023237"/>
    </source>
</evidence>
<dbReference type="Pfam" id="PF14322">
    <property type="entry name" value="SusD-like_3"/>
    <property type="match status" value="1"/>
</dbReference>
<accession>A0A5B8YIX6</accession>
<evidence type="ECO:0000259" key="6">
    <source>
        <dbReference type="Pfam" id="PF07980"/>
    </source>
</evidence>
<dbReference type="InterPro" id="IPR012944">
    <property type="entry name" value="SusD_RagB_dom"/>
</dbReference>
<keyword evidence="9" id="KW-1185">Reference proteome</keyword>
<dbReference type="SUPFAM" id="SSF48452">
    <property type="entry name" value="TPR-like"/>
    <property type="match status" value="1"/>
</dbReference>
<feature type="domain" description="RagB/SusD" evidence="6">
    <location>
        <begin position="269"/>
        <end position="480"/>
    </location>
</feature>
<gene>
    <name evidence="8" type="ORF">FK178_09220</name>
</gene>
<reference evidence="8 9" key="1">
    <citation type="submission" date="2019-08" db="EMBL/GenBank/DDBJ databases">
        <title>Antarcticibacterium arcticum sp. nov., a bacterium isolated from marine sediment of the Canadian Beaufort Sea.</title>
        <authorList>
            <person name="Lee Y.M."/>
            <person name="Baek K."/>
            <person name="Lee D.-H."/>
            <person name="Shin S.C."/>
            <person name="Jin Y.K."/>
            <person name="Park Y."/>
        </authorList>
    </citation>
    <scope>NUCLEOTIDE SEQUENCE [LARGE SCALE GENOMIC DNA]</scope>
    <source>
        <strain evidence="8 9">PAMC 28998</strain>
    </source>
</reference>
<evidence type="ECO:0000256" key="1">
    <source>
        <dbReference type="ARBA" id="ARBA00004442"/>
    </source>
</evidence>
<evidence type="ECO:0000313" key="9">
    <source>
        <dbReference type="Proteomes" id="UP000321954"/>
    </source>
</evidence>
<dbReference type="InterPro" id="IPR033985">
    <property type="entry name" value="SusD-like_N"/>
</dbReference>
<dbReference type="Pfam" id="PF07980">
    <property type="entry name" value="SusD_RagB"/>
    <property type="match status" value="1"/>
</dbReference>
<keyword evidence="4" id="KW-0472">Membrane</keyword>
<dbReference type="EMBL" id="CP042476">
    <property type="protein sequence ID" value="QED37892.1"/>
    <property type="molecule type" value="Genomic_DNA"/>
</dbReference>
<comment type="subcellular location">
    <subcellularLocation>
        <location evidence="1">Cell outer membrane</location>
    </subcellularLocation>
</comment>
<dbReference type="RefSeq" id="WP_146833910.1">
    <property type="nucleotide sequence ID" value="NZ_CP042476.1"/>
</dbReference>
<comment type="similarity">
    <text evidence="2">Belongs to the SusD family.</text>
</comment>
<evidence type="ECO:0000256" key="4">
    <source>
        <dbReference type="ARBA" id="ARBA00023136"/>
    </source>
</evidence>